<comment type="caution">
    <text evidence="9">The sequence shown here is derived from an EMBL/GenBank/DDBJ whole genome shotgun (WGS) entry which is preliminary data.</text>
</comment>
<dbReference type="GO" id="GO:0005829">
    <property type="term" value="C:cytosol"/>
    <property type="evidence" value="ECO:0007669"/>
    <property type="project" value="TreeGrafter"/>
</dbReference>
<evidence type="ECO:0000259" key="8">
    <source>
        <dbReference type="Pfam" id="PF00133"/>
    </source>
</evidence>
<dbReference type="GO" id="GO:0004832">
    <property type="term" value="F:valine-tRNA ligase activity"/>
    <property type="evidence" value="ECO:0007669"/>
    <property type="project" value="UniProtKB-EC"/>
</dbReference>
<keyword evidence="2" id="KW-0436">Ligase</keyword>
<dbReference type="GO" id="GO:0002161">
    <property type="term" value="F:aminoacyl-tRNA deacylase activity"/>
    <property type="evidence" value="ECO:0007669"/>
    <property type="project" value="InterPro"/>
</dbReference>
<dbReference type="PANTHER" id="PTHR11946">
    <property type="entry name" value="VALYL-TRNA SYNTHETASES"/>
    <property type="match status" value="1"/>
</dbReference>
<dbReference type="GO" id="GO:0006438">
    <property type="term" value="P:valyl-tRNA aminoacylation"/>
    <property type="evidence" value="ECO:0007669"/>
    <property type="project" value="InterPro"/>
</dbReference>
<organism evidence="9">
    <name type="scientific">marine sediment metagenome</name>
    <dbReference type="NCBI Taxonomy" id="412755"/>
    <lineage>
        <taxon>unclassified sequences</taxon>
        <taxon>metagenomes</taxon>
        <taxon>ecological metagenomes</taxon>
    </lineage>
</organism>
<dbReference type="Gene3D" id="3.90.740.10">
    <property type="entry name" value="Valyl/Leucyl/Isoleucyl-tRNA synthetase, editing domain"/>
    <property type="match status" value="1"/>
</dbReference>
<dbReference type="EC" id="6.1.1.9" evidence="1"/>
<evidence type="ECO:0000256" key="4">
    <source>
        <dbReference type="ARBA" id="ARBA00022840"/>
    </source>
</evidence>
<evidence type="ECO:0000256" key="6">
    <source>
        <dbReference type="ARBA" id="ARBA00023146"/>
    </source>
</evidence>
<dbReference type="PANTHER" id="PTHR11946:SF93">
    <property type="entry name" value="VALINE--TRNA LIGASE, CHLOROPLASTIC_MITOCHONDRIAL 2"/>
    <property type="match status" value="1"/>
</dbReference>
<evidence type="ECO:0000256" key="3">
    <source>
        <dbReference type="ARBA" id="ARBA00022741"/>
    </source>
</evidence>
<evidence type="ECO:0000313" key="9">
    <source>
        <dbReference type="EMBL" id="GAG04767.1"/>
    </source>
</evidence>
<evidence type="ECO:0000256" key="1">
    <source>
        <dbReference type="ARBA" id="ARBA00013169"/>
    </source>
</evidence>
<feature type="domain" description="Aminoacyl-tRNA synthetase class Ia" evidence="8">
    <location>
        <begin position="126"/>
        <end position="265"/>
    </location>
</feature>
<dbReference type="Pfam" id="PF00133">
    <property type="entry name" value="tRNA-synt_1"/>
    <property type="match status" value="1"/>
</dbReference>
<dbReference type="InterPro" id="IPR002303">
    <property type="entry name" value="Valyl-tRNA_ligase"/>
</dbReference>
<feature type="non-terminal residue" evidence="9">
    <location>
        <position position="1"/>
    </location>
</feature>
<keyword evidence="5" id="KW-0648">Protein biosynthesis</keyword>
<dbReference type="SUPFAM" id="SSF50677">
    <property type="entry name" value="ValRS/IleRS/LeuRS editing domain"/>
    <property type="match status" value="1"/>
</dbReference>
<dbReference type="SUPFAM" id="SSF52374">
    <property type="entry name" value="Nucleotidylyl transferase"/>
    <property type="match status" value="1"/>
</dbReference>
<reference evidence="9" key="1">
    <citation type="journal article" date="2014" name="Front. Microbiol.">
        <title>High frequency of phylogenetically diverse reductive dehalogenase-homologous genes in deep subseafloor sedimentary metagenomes.</title>
        <authorList>
            <person name="Kawai M."/>
            <person name="Futagami T."/>
            <person name="Toyoda A."/>
            <person name="Takaki Y."/>
            <person name="Nishi S."/>
            <person name="Hori S."/>
            <person name="Arai W."/>
            <person name="Tsubouchi T."/>
            <person name="Morono Y."/>
            <person name="Uchiyama I."/>
            <person name="Ito T."/>
            <person name="Fujiyama A."/>
            <person name="Inagaki F."/>
            <person name="Takami H."/>
        </authorList>
    </citation>
    <scope>NUCLEOTIDE SEQUENCE</scope>
    <source>
        <strain evidence="9">Expedition CK06-06</strain>
    </source>
</reference>
<evidence type="ECO:0000256" key="2">
    <source>
        <dbReference type="ARBA" id="ARBA00022598"/>
    </source>
</evidence>
<proteinExistence type="predicted"/>
<keyword evidence="3" id="KW-0547">Nucleotide-binding</keyword>
<dbReference type="GO" id="GO:0005524">
    <property type="term" value="F:ATP binding"/>
    <property type="evidence" value="ECO:0007669"/>
    <property type="project" value="UniProtKB-KW"/>
</dbReference>
<evidence type="ECO:0000256" key="5">
    <source>
        <dbReference type="ARBA" id="ARBA00022917"/>
    </source>
</evidence>
<sequence length="265" mass="29801">TVQGHFWYMQYPLVEAVEVAGKIIEYVTVATTRPETMLGDTAVAINPSDPRAEALVGKMVDLPIVGRKIPIIADDLVVLSDPDSDDEKARFSTGFLKVTPAHDPTDWEIGQRHGLAVINVMAPDGTISNEHGWSDCDTEDARELLGKDRFEAREAIVEIFLKSDRLEDVRDYVHEVGHSYRSHVPIEPYLSDQWYIAVKKQIPSLPDKGCLEGTDIPANSLAGLALGPLLDGRLKFTPQRYAATYRNWLENLRDWPISRQLWWGH</sequence>
<feature type="non-terminal residue" evidence="9">
    <location>
        <position position="265"/>
    </location>
</feature>
<gene>
    <name evidence="9" type="ORF">S01H1_44104</name>
</gene>
<keyword evidence="6" id="KW-0030">Aminoacyl-tRNA synthetase</keyword>
<dbReference type="AlphaFoldDB" id="X0V004"/>
<accession>X0V004</accession>
<dbReference type="EMBL" id="BARS01028122">
    <property type="protein sequence ID" value="GAG04767.1"/>
    <property type="molecule type" value="Genomic_DNA"/>
</dbReference>
<dbReference type="InterPro" id="IPR002300">
    <property type="entry name" value="aa-tRNA-synth_Ia"/>
</dbReference>
<dbReference type="InterPro" id="IPR009008">
    <property type="entry name" value="Val/Leu/Ile-tRNA-synth_edit"/>
</dbReference>
<protein>
    <recommendedName>
        <fullName evidence="1">valine--tRNA ligase</fullName>
        <ecNumber evidence="1">6.1.1.9</ecNumber>
    </recommendedName>
    <alternativeName>
        <fullName evidence="7">Valyl-tRNA synthetase</fullName>
    </alternativeName>
</protein>
<name>X0V004_9ZZZZ</name>
<evidence type="ECO:0000256" key="7">
    <source>
        <dbReference type="ARBA" id="ARBA00029936"/>
    </source>
</evidence>
<keyword evidence="4" id="KW-0067">ATP-binding</keyword>